<keyword evidence="2" id="KW-1185">Reference proteome</keyword>
<dbReference type="InterPro" id="IPR033767">
    <property type="entry name" value="Tail_Gp11"/>
</dbReference>
<sequence length="204" mass="23426">MPALTTLDVVNDMLATLGELPINSVEEGHPMVPTALRILSTASAREQAKSWWFNRELTDLVPDPSGHIYLPADVLRVDPQATNLNYVQRGRRLYKPFETSANDKYKFKERVRCWLIREVPFEDLPVPAQHVVSYSAQLDFMKAYEADQNKVQQVAMLYRETMLTLNAEHTRNSDVNMLRRRGGVYGGRTEIGVTHLQDALNYYR</sequence>
<proteinExistence type="predicted"/>
<accession>A0A346FDC6</accession>
<reference evidence="1 2" key="1">
    <citation type="submission" date="2018-07" db="EMBL/GenBank/DDBJ databases">
        <title>Relating species composition and interactions to biofilm formation in a model drinking water community.</title>
        <authorList>
            <person name="Thompson A."/>
            <person name="English E.L."/>
            <person name="Willsey G."/>
            <person name="Nock A.M."/>
            <person name="Eckstrom K."/>
            <person name="Tighe S.W."/>
            <person name="Bavelock M."/>
            <person name="Cairns B."/>
            <person name="Foote A."/>
            <person name="Schulman H."/>
            <person name="Gupta S."/>
            <person name="Kadouri D."/>
            <person name="Wargo M.J."/>
        </authorList>
    </citation>
    <scope>NUCLEOTIDE SEQUENCE [LARGE SCALE GENOMIC DNA]</scope>
    <source>
        <strain evidence="1">SPS</strain>
    </source>
</reference>
<protein>
    <submittedName>
        <fullName evidence="1">Tail tubular protein A</fullName>
    </submittedName>
</protein>
<name>A0A346FDC6_9CAUD</name>
<dbReference type="EMBL" id="MH684921">
    <property type="protein sequence ID" value="AXN53740.1"/>
    <property type="molecule type" value="Genomic_DNA"/>
</dbReference>
<evidence type="ECO:0000313" key="1">
    <source>
        <dbReference type="EMBL" id="AXN53740.1"/>
    </source>
</evidence>
<evidence type="ECO:0000313" key="2">
    <source>
        <dbReference type="Proteomes" id="UP000260554"/>
    </source>
</evidence>
<organism evidence="1 2">
    <name type="scientific">Sphingomonas phage Scott</name>
    <dbReference type="NCBI Taxonomy" id="2282912"/>
    <lineage>
        <taxon>Viruses</taxon>
        <taxon>Duplodnaviria</taxon>
        <taxon>Heunggongvirae</taxon>
        <taxon>Uroviricota</taxon>
        <taxon>Caudoviricetes</taxon>
        <taxon>Autographivirales</taxon>
        <taxon>Autonotataviridae</taxon>
        <taxon>Scottvirus</taxon>
        <taxon>Scottvirus scott</taxon>
    </lineage>
</organism>
<gene>
    <name evidence="1" type="ORF">SPS_29</name>
</gene>
<dbReference type="Pfam" id="PF17212">
    <property type="entry name" value="Tube"/>
    <property type="match status" value="1"/>
</dbReference>
<dbReference type="Proteomes" id="UP000260554">
    <property type="component" value="Segment"/>
</dbReference>